<evidence type="ECO:0000256" key="1">
    <source>
        <dbReference type="ARBA" id="ARBA00006336"/>
    </source>
</evidence>
<dbReference type="KEGG" id="amam:HPC72_05295"/>
<dbReference type="RefSeq" id="WP_159523776.1">
    <property type="nucleotide sequence ID" value="NZ_CP053642.1"/>
</dbReference>
<dbReference type="Pfam" id="PF00857">
    <property type="entry name" value="Isochorismatase"/>
    <property type="match status" value="1"/>
</dbReference>
<evidence type="ECO:0000256" key="2">
    <source>
        <dbReference type="ARBA" id="ARBA00022642"/>
    </source>
</evidence>
<keyword evidence="4" id="KW-0378">Hydrolase</keyword>
<evidence type="ECO:0000256" key="6">
    <source>
        <dbReference type="ARBA" id="ARBA00039017"/>
    </source>
</evidence>
<dbReference type="InterPro" id="IPR036380">
    <property type="entry name" value="Isochorismatase-like_sf"/>
</dbReference>
<keyword evidence="10" id="KW-1185">Reference proteome</keyword>
<dbReference type="EC" id="3.5.1.19" evidence="6"/>
<evidence type="ECO:0000313" key="9">
    <source>
        <dbReference type="EMBL" id="QKD79741.1"/>
    </source>
</evidence>
<dbReference type="Proteomes" id="UP000504752">
    <property type="component" value="Chromosome"/>
</dbReference>
<organism evidence="9 10">
    <name type="scientific">Actinomyces marmotae</name>
    <dbReference type="NCBI Taxonomy" id="2737173"/>
    <lineage>
        <taxon>Bacteria</taxon>
        <taxon>Bacillati</taxon>
        <taxon>Actinomycetota</taxon>
        <taxon>Actinomycetes</taxon>
        <taxon>Actinomycetales</taxon>
        <taxon>Actinomycetaceae</taxon>
        <taxon>Actinomyces</taxon>
    </lineage>
</organism>
<keyword evidence="2" id="KW-0662">Pyridine nucleotide biosynthesis</keyword>
<evidence type="ECO:0000256" key="3">
    <source>
        <dbReference type="ARBA" id="ARBA00022723"/>
    </source>
</evidence>
<accession>A0A6M8B8L8</accession>
<reference evidence="9 10" key="1">
    <citation type="submission" date="2020-05" db="EMBL/GenBank/DDBJ databases">
        <title>Actinomyces sp. zg-325.</title>
        <authorList>
            <person name="Yang C."/>
        </authorList>
    </citation>
    <scope>NUCLEOTIDE SEQUENCE [LARGE SCALE GENOMIC DNA]</scope>
    <source>
        <strain evidence="10">zg-325</strain>
    </source>
</reference>
<dbReference type="AlphaFoldDB" id="A0A6M8B8L8"/>
<dbReference type="EMBL" id="CP053642">
    <property type="protein sequence ID" value="QKD79741.1"/>
    <property type="molecule type" value="Genomic_DNA"/>
</dbReference>
<keyword evidence="3" id="KW-0479">Metal-binding</keyword>
<dbReference type="InterPro" id="IPR000868">
    <property type="entry name" value="Isochorismatase-like_dom"/>
</dbReference>
<dbReference type="PANTHER" id="PTHR11080">
    <property type="entry name" value="PYRAZINAMIDASE/NICOTINAMIDASE"/>
    <property type="match status" value="1"/>
</dbReference>
<proteinExistence type="inferred from homology"/>
<dbReference type="GO" id="GO:0046872">
    <property type="term" value="F:metal ion binding"/>
    <property type="evidence" value="ECO:0007669"/>
    <property type="project" value="UniProtKB-KW"/>
</dbReference>
<dbReference type="Gene3D" id="3.40.50.850">
    <property type="entry name" value="Isochorismatase-like"/>
    <property type="match status" value="1"/>
</dbReference>
<evidence type="ECO:0000313" key="10">
    <source>
        <dbReference type="Proteomes" id="UP000504752"/>
    </source>
</evidence>
<name>A0A6M8B8L8_9ACTO</name>
<protein>
    <recommendedName>
        <fullName evidence="6">nicotinamidase</fullName>
        <ecNumber evidence="6">3.5.1.19</ecNumber>
    </recommendedName>
    <alternativeName>
        <fullName evidence="7">Nicotinamide deamidase</fullName>
    </alternativeName>
</protein>
<dbReference type="PANTHER" id="PTHR11080:SF2">
    <property type="entry name" value="LD05707P"/>
    <property type="match status" value="1"/>
</dbReference>
<dbReference type="GO" id="GO:0008936">
    <property type="term" value="F:nicotinamidase activity"/>
    <property type="evidence" value="ECO:0007669"/>
    <property type="project" value="UniProtKB-EC"/>
</dbReference>
<comment type="pathway">
    <text evidence="5">Cofactor biosynthesis; nicotinate biosynthesis; nicotinate from nicotinamide: step 1/1.</text>
</comment>
<dbReference type="GO" id="GO:0019363">
    <property type="term" value="P:pyridine nucleotide biosynthetic process"/>
    <property type="evidence" value="ECO:0007669"/>
    <property type="project" value="UniProtKB-KW"/>
</dbReference>
<evidence type="ECO:0000259" key="8">
    <source>
        <dbReference type="Pfam" id="PF00857"/>
    </source>
</evidence>
<evidence type="ECO:0000256" key="7">
    <source>
        <dbReference type="ARBA" id="ARBA00043224"/>
    </source>
</evidence>
<evidence type="ECO:0000256" key="4">
    <source>
        <dbReference type="ARBA" id="ARBA00022801"/>
    </source>
</evidence>
<evidence type="ECO:0000256" key="5">
    <source>
        <dbReference type="ARBA" id="ARBA00037900"/>
    </source>
</evidence>
<dbReference type="InterPro" id="IPR052347">
    <property type="entry name" value="Isochorismatase_Nicotinamidase"/>
</dbReference>
<gene>
    <name evidence="9" type="ORF">HPC72_05295</name>
</gene>
<comment type="similarity">
    <text evidence="1">Belongs to the isochorismatase family.</text>
</comment>
<dbReference type="SUPFAM" id="SSF52499">
    <property type="entry name" value="Isochorismatase-like hydrolases"/>
    <property type="match status" value="1"/>
</dbReference>
<feature type="domain" description="Isochorismatase-like" evidence="8">
    <location>
        <begin position="5"/>
        <end position="191"/>
    </location>
</feature>
<sequence length="197" mass="20267">MMKRALIIVDVQNTFCEGGHLAVTGGTAVARRIAAWLNGGAGAHYAVIVTTQDWHIQPGDHFSAHPDFVDTWPVHAAAGTDDAALRPEITSAAPGATAFYKGQYSAAYSGFEGLDAPTAGTYLDPWLRERGIGAVDVAGLALDYCVRATALQAAALGYTTRVLTDLTAPVSEGSAPAVLAELALAGVEALDSGGADL</sequence>